<dbReference type="RefSeq" id="WP_301207283.1">
    <property type="nucleotide sequence ID" value="NZ_JAUIQT010000001.1"/>
</dbReference>
<evidence type="ECO:0000313" key="1">
    <source>
        <dbReference type="EMBL" id="MDN4833741.1"/>
    </source>
</evidence>
<comment type="caution">
    <text evidence="1">The sequence shown here is derived from an EMBL/GenBank/DDBJ whole genome shotgun (WGS) entry which is preliminary data.</text>
</comment>
<dbReference type="EMBL" id="JAUIQT010000001">
    <property type="protein sequence ID" value="MDN4833741.1"/>
    <property type="molecule type" value="Genomic_DNA"/>
</dbReference>
<reference evidence="1" key="1">
    <citation type="submission" date="2023-07" db="EMBL/GenBank/DDBJ databases">
        <title>Complete genome sequence of Ligilactobacillus salivarius SRCM217594 isolated from Gallus gallus domesticus feces.</title>
        <authorList>
            <person name="Yang H.-G."/>
            <person name="Ryu M.-S."/>
            <person name="Ha G.-S."/>
            <person name="Yang H.-J."/>
            <person name="Jeong D.-Y."/>
        </authorList>
    </citation>
    <scope>NUCLEOTIDE SEQUENCE</scope>
    <source>
        <strain evidence="1">SRCM217594</strain>
    </source>
</reference>
<organism evidence="1 2">
    <name type="scientific">Ligilactobacillus salivarius</name>
    <dbReference type="NCBI Taxonomy" id="1624"/>
    <lineage>
        <taxon>Bacteria</taxon>
        <taxon>Bacillati</taxon>
        <taxon>Bacillota</taxon>
        <taxon>Bacilli</taxon>
        <taxon>Lactobacillales</taxon>
        <taxon>Lactobacillaceae</taxon>
        <taxon>Ligilactobacillus</taxon>
    </lineage>
</organism>
<evidence type="ECO:0000313" key="2">
    <source>
        <dbReference type="Proteomes" id="UP001174888"/>
    </source>
</evidence>
<sequence length="102" mass="12113">MNENIENMLEELKEKFPKNVYQKLSLRIFDNNGKDYSVDDEFQEKLFNTIYISCGTNLVKIYKDKYNTFYIHTSVYIERKDLAIIGKALSIVAKRLSKIEFE</sequence>
<dbReference type="AlphaFoldDB" id="A0AAW7N6P6"/>
<gene>
    <name evidence="1" type="ORF">QYC35_05755</name>
</gene>
<accession>A0AAW7N6P6</accession>
<protein>
    <submittedName>
        <fullName evidence="1">Uncharacterized protein</fullName>
    </submittedName>
</protein>
<name>A0AAW7N6P6_9LACO</name>
<proteinExistence type="predicted"/>
<dbReference type="Proteomes" id="UP001174888">
    <property type="component" value="Unassembled WGS sequence"/>
</dbReference>